<comment type="caution">
    <text evidence="7">The sequence shown here is derived from an EMBL/GenBank/DDBJ whole genome shotgun (WGS) entry which is preliminary data.</text>
</comment>
<evidence type="ECO:0000313" key="8">
    <source>
        <dbReference type="Proteomes" id="UP000664601"/>
    </source>
</evidence>
<reference evidence="7 8" key="1">
    <citation type="submission" date="2021-03" db="EMBL/GenBank/DDBJ databases">
        <title>Enterococcal diversity collection.</title>
        <authorList>
            <person name="Gilmore M.S."/>
            <person name="Schwartzman J."/>
            <person name="Van Tyne D."/>
            <person name="Martin M."/>
            <person name="Earl A.M."/>
            <person name="Manson A.L."/>
            <person name="Straub T."/>
            <person name="Salamzade R."/>
            <person name="Saavedra J."/>
            <person name="Lebreton F."/>
            <person name="Prichula J."/>
            <person name="Schaufler K."/>
            <person name="Gaca A."/>
            <person name="Sgardioli B."/>
            <person name="Wagenaar J."/>
            <person name="Strong T."/>
        </authorList>
    </citation>
    <scope>NUCLEOTIDE SEQUENCE [LARGE SCALE GENOMIC DNA]</scope>
    <source>
        <strain evidence="7 8">669A</strain>
    </source>
</reference>
<evidence type="ECO:0000256" key="1">
    <source>
        <dbReference type="ARBA" id="ARBA00004141"/>
    </source>
</evidence>
<dbReference type="EMBL" id="JAFREM010000028">
    <property type="protein sequence ID" value="MBO1307938.1"/>
    <property type="molecule type" value="Genomic_DNA"/>
</dbReference>
<feature type="transmembrane region" description="Helical" evidence="5">
    <location>
        <begin position="23"/>
        <end position="49"/>
    </location>
</feature>
<evidence type="ECO:0000256" key="4">
    <source>
        <dbReference type="ARBA" id="ARBA00023136"/>
    </source>
</evidence>
<feature type="transmembrane region" description="Helical" evidence="5">
    <location>
        <begin position="172"/>
        <end position="196"/>
    </location>
</feature>
<dbReference type="Pfam" id="PF01061">
    <property type="entry name" value="ABC2_membrane"/>
    <property type="match status" value="1"/>
</dbReference>
<keyword evidence="4 5" id="KW-0472">Membrane</keyword>
<keyword evidence="3 5" id="KW-1133">Transmembrane helix</keyword>
<gene>
    <name evidence="7" type="ORF">JZO70_17315</name>
</gene>
<keyword evidence="2 5" id="KW-0812">Transmembrane</keyword>
<evidence type="ECO:0000256" key="3">
    <source>
        <dbReference type="ARBA" id="ARBA00022989"/>
    </source>
</evidence>
<dbReference type="InterPro" id="IPR013525">
    <property type="entry name" value="ABC2_TM"/>
</dbReference>
<evidence type="ECO:0000313" key="7">
    <source>
        <dbReference type="EMBL" id="MBO1307938.1"/>
    </source>
</evidence>
<name>A0ABS3LFY6_9ENTE</name>
<keyword evidence="8" id="KW-1185">Reference proteome</keyword>
<evidence type="ECO:0000256" key="2">
    <source>
        <dbReference type="ARBA" id="ARBA00022692"/>
    </source>
</evidence>
<feature type="transmembrane region" description="Helical" evidence="5">
    <location>
        <begin position="235"/>
        <end position="253"/>
    </location>
</feature>
<feature type="transmembrane region" description="Helical" evidence="5">
    <location>
        <begin position="208"/>
        <end position="229"/>
    </location>
</feature>
<feature type="domain" description="ABC-2 type transporter transmembrane" evidence="6">
    <location>
        <begin position="7"/>
        <end position="218"/>
    </location>
</feature>
<organism evidence="7 8">
    <name type="scientific">Candidatus Enterococcus moelleringii</name>
    <dbReference type="NCBI Taxonomy" id="2815325"/>
    <lineage>
        <taxon>Bacteria</taxon>
        <taxon>Bacillati</taxon>
        <taxon>Bacillota</taxon>
        <taxon>Bacilli</taxon>
        <taxon>Lactobacillales</taxon>
        <taxon>Enterococcaceae</taxon>
        <taxon>Enterococcus</taxon>
    </lineage>
</organism>
<evidence type="ECO:0000259" key="6">
    <source>
        <dbReference type="Pfam" id="PF01061"/>
    </source>
</evidence>
<dbReference type="Proteomes" id="UP000664601">
    <property type="component" value="Unassembled WGS sequence"/>
</dbReference>
<sequence length="263" mass="29149">MIDSKQKAVVKKDIQGMVANKRYFYMMLLMPLLFSVVLPSMFVLIALLAPESSRDFEQLLVLLPAESKVGDLGVSIVQLIFTSIMPLFFLMIPIMTSSVMAASSFVGEKEKNTLETLFYSPLTVRQIFQAKVYSSLLMSLVITGVAFIIMLVVVQLEVFFLKGALLSVELSWLFVLVLLVPAITLISITLIVKGSAKAQTMEESQQKSAFLILPLIVFMIGQFTGLFLINTWVVLIFGLVLAGAAIALLHGSMRSFTYEMLLK</sequence>
<proteinExistence type="predicted"/>
<feature type="transmembrane region" description="Helical" evidence="5">
    <location>
        <begin position="135"/>
        <end position="160"/>
    </location>
</feature>
<dbReference type="RefSeq" id="WP_207674924.1">
    <property type="nucleotide sequence ID" value="NZ_JAFREM010000028.1"/>
</dbReference>
<feature type="transmembrane region" description="Helical" evidence="5">
    <location>
        <begin position="69"/>
        <end position="90"/>
    </location>
</feature>
<accession>A0ABS3LFY6</accession>
<protein>
    <submittedName>
        <fullName evidence="7">ABC transporter permease</fullName>
    </submittedName>
</protein>
<evidence type="ECO:0000256" key="5">
    <source>
        <dbReference type="SAM" id="Phobius"/>
    </source>
</evidence>
<comment type="subcellular location">
    <subcellularLocation>
        <location evidence="1">Membrane</location>
        <topology evidence="1">Multi-pass membrane protein</topology>
    </subcellularLocation>
</comment>